<keyword evidence="4" id="KW-1185">Reference proteome</keyword>
<dbReference type="PANTHER" id="PTHR13847">
    <property type="entry name" value="SARCOSINE DEHYDROGENASE-RELATED"/>
    <property type="match status" value="1"/>
</dbReference>
<dbReference type="HOGENOM" id="CLU_007884_3_0_5"/>
<proteinExistence type="predicted"/>
<evidence type="ECO:0000256" key="1">
    <source>
        <dbReference type="ARBA" id="ARBA00023002"/>
    </source>
</evidence>
<dbReference type="Pfam" id="PF01266">
    <property type="entry name" value="DAO"/>
    <property type="match status" value="1"/>
</dbReference>
<evidence type="ECO:0000259" key="2">
    <source>
        <dbReference type="Pfam" id="PF01266"/>
    </source>
</evidence>
<dbReference type="eggNOG" id="COG0665">
    <property type="taxonomic scope" value="Bacteria"/>
</dbReference>
<feature type="domain" description="FAD dependent oxidoreductase" evidence="2">
    <location>
        <begin position="43"/>
        <end position="394"/>
    </location>
</feature>
<dbReference type="InterPro" id="IPR006076">
    <property type="entry name" value="FAD-dep_OxRdtase"/>
</dbReference>
<dbReference type="EMBL" id="HE663493">
    <property type="protein sequence ID" value="CCG07092.1"/>
    <property type="molecule type" value="Genomic_DNA"/>
</dbReference>
<dbReference type="KEGG" id="rpm:RSPPHO_00466"/>
<sequence length="438" mass="47090">MWFGCHGFLAGRGGGGAPPPSYYVDTATPWESFPALDQDEQADVCIIGAGYTGLSAALHLARQGRDVLVLDAHRVGWGASGRNGGQVGSGQRLPQQVLERMVGEEDARRLWDMAEDAKALVRELIKRHAIACDDHPGILYADHRPRHLKHTMATVRHLRDVYGYDQVHFVDGTEIRAMLGSPVYHGGMLDLGALHLHPLNFALGLARAAAEAGVRLRERTRVTRLEPGAPVRLTTTGGTVLAREVVLACNGYLGRLHPGVAARVMPINSYMVATEPLGAERARALIRDNVAVADSRFVVNYFRLSADHRLLFGGGERYGYAFPQDIKAFVRPILEGIFPSLAGVGLDYGWGGTLGITRSRLPHVGRVAPGVVSASGFSGHGVALATLSGAVVAEALTGSTARFDLLAGLPTPAFPGGTRLRRPLLALAMMWFALRDRL</sequence>
<dbReference type="InterPro" id="IPR036188">
    <property type="entry name" value="FAD/NAD-bd_sf"/>
</dbReference>
<evidence type="ECO:0000313" key="4">
    <source>
        <dbReference type="Proteomes" id="UP000033220"/>
    </source>
</evidence>
<dbReference type="AlphaFoldDB" id="H6SP20"/>
<accession>H6SP20</accession>
<dbReference type="PATRIC" id="fig|1150469.3.peg.548"/>
<dbReference type="GO" id="GO:0005737">
    <property type="term" value="C:cytoplasm"/>
    <property type="evidence" value="ECO:0007669"/>
    <property type="project" value="TreeGrafter"/>
</dbReference>
<dbReference type="GO" id="GO:0016491">
    <property type="term" value="F:oxidoreductase activity"/>
    <property type="evidence" value="ECO:0007669"/>
    <property type="project" value="UniProtKB-KW"/>
</dbReference>
<keyword evidence="1" id="KW-0560">Oxidoreductase</keyword>
<name>H6SP20_PARPM</name>
<dbReference type="OrthoDB" id="9806601at2"/>
<dbReference type="Gene3D" id="3.50.50.60">
    <property type="entry name" value="FAD/NAD(P)-binding domain"/>
    <property type="match status" value="1"/>
</dbReference>
<evidence type="ECO:0000313" key="3">
    <source>
        <dbReference type="EMBL" id="CCG07092.1"/>
    </source>
</evidence>
<dbReference type="STRING" id="1150469.RSPPHO_00466"/>
<protein>
    <submittedName>
        <fullName evidence="3">FAD dependent oxidoreductase, putative</fullName>
    </submittedName>
</protein>
<reference evidence="3 4" key="1">
    <citation type="submission" date="2012-02" db="EMBL/GenBank/DDBJ databases">
        <title>Shotgun genome sequence of Phaeospirillum photometricum DSM 122.</title>
        <authorList>
            <person name="Duquesne K."/>
            <person name="Sturgis J."/>
        </authorList>
    </citation>
    <scope>NUCLEOTIDE SEQUENCE [LARGE SCALE GENOMIC DNA]</scope>
    <source>
        <strain evidence="4">DSM122</strain>
    </source>
</reference>
<dbReference type="Proteomes" id="UP000033220">
    <property type="component" value="Chromosome DSM 122"/>
</dbReference>
<dbReference type="PANTHER" id="PTHR13847:SF281">
    <property type="entry name" value="FAD DEPENDENT OXIDOREDUCTASE DOMAIN-CONTAINING PROTEIN"/>
    <property type="match status" value="1"/>
</dbReference>
<gene>
    <name evidence="3" type="ORF">RSPPHO_00466</name>
</gene>
<dbReference type="SUPFAM" id="SSF51905">
    <property type="entry name" value="FAD/NAD(P)-binding domain"/>
    <property type="match status" value="1"/>
</dbReference>
<organism evidence="3 4">
    <name type="scientific">Pararhodospirillum photometricum DSM 122</name>
    <dbReference type="NCBI Taxonomy" id="1150469"/>
    <lineage>
        <taxon>Bacteria</taxon>
        <taxon>Pseudomonadati</taxon>
        <taxon>Pseudomonadota</taxon>
        <taxon>Alphaproteobacteria</taxon>
        <taxon>Rhodospirillales</taxon>
        <taxon>Rhodospirillaceae</taxon>
        <taxon>Pararhodospirillum</taxon>
    </lineage>
</organism>
<dbReference type="Gene3D" id="3.30.9.10">
    <property type="entry name" value="D-Amino Acid Oxidase, subunit A, domain 2"/>
    <property type="match status" value="1"/>
</dbReference>